<dbReference type="RefSeq" id="WP_168936559.1">
    <property type="nucleotide sequence ID" value="NZ_JABAFY010000119.1"/>
</dbReference>
<evidence type="ECO:0000313" key="1">
    <source>
        <dbReference type="EMBL" id="NME53283.1"/>
    </source>
</evidence>
<protein>
    <submittedName>
        <fullName evidence="1">Type III secretion system chaperone</fullName>
    </submittedName>
</protein>
<dbReference type="Proteomes" id="UP000522333">
    <property type="component" value="Unassembled WGS sequence"/>
</dbReference>
<name>A0A848CLN3_9BACT</name>
<reference evidence="1 2" key="1">
    <citation type="submission" date="2020-04" db="EMBL/GenBank/DDBJ databases">
        <authorList>
            <person name="Hitch T.C.A."/>
            <person name="Wylensek D."/>
            <person name="Clavel T."/>
        </authorList>
    </citation>
    <scope>NUCLEOTIDE SEQUENCE [LARGE SCALE GENOMIC DNA]</scope>
    <source>
        <strain evidence="1 2">PG-251-APC-1</strain>
    </source>
</reference>
<dbReference type="AlphaFoldDB" id="A0A848CLN3"/>
<accession>A0A848CLN3</accession>
<sequence>MNAAELVAGLGVKLGFSLKLSEAGTCRVYFDDDTVDFEQSGDSLYIMADMGSASGREEAYGRLLMANCLGAESGGACIGLDAAREIFTLHVILRGDIPYEFFEAELTRFLKALRYWKKWIALPAASAFPAQEGDAVF</sequence>
<gene>
    <name evidence="1" type="ORF">HF854_12405</name>
</gene>
<dbReference type="Gene3D" id="3.30.1460.10">
    <property type="match status" value="1"/>
</dbReference>
<comment type="caution">
    <text evidence="1">The sequence shown here is derived from an EMBL/GenBank/DDBJ whole genome shotgun (WGS) entry which is preliminary data.</text>
</comment>
<dbReference type="Pfam" id="PF05932">
    <property type="entry name" value="CesT"/>
    <property type="match status" value="1"/>
</dbReference>
<organism evidence="1 2">
    <name type="scientific">Desulfovibrio piger</name>
    <dbReference type="NCBI Taxonomy" id="901"/>
    <lineage>
        <taxon>Bacteria</taxon>
        <taxon>Pseudomonadati</taxon>
        <taxon>Thermodesulfobacteriota</taxon>
        <taxon>Desulfovibrionia</taxon>
        <taxon>Desulfovibrionales</taxon>
        <taxon>Desulfovibrionaceae</taxon>
        <taxon>Desulfovibrio</taxon>
    </lineage>
</organism>
<proteinExistence type="predicted"/>
<dbReference type="InterPro" id="IPR010261">
    <property type="entry name" value="Tir_chaperone"/>
</dbReference>
<dbReference type="EMBL" id="JABAFY010000119">
    <property type="protein sequence ID" value="NME53283.1"/>
    <property type="molecule type" value="Genomic_DNA"/>
</dbReference>
<dbReference type="SUPFAM" id="SSF69635">
    <property type="entry name" value="Type III secretory system chaperone-like"/>
    <property type="match status" value="1"/>
</dbReference>
<dbReference type="CDD" id="cd16364">
    <property type="entry name" value="T3SC_I-like"/>
    <property type="match status" value="1"/>
</dbReference>
<dbReference type="GO" id="GO:0030254">
    <property type="term" value="P:protein secretion by the type III secretion system"/>
    <property type="evidence" value="ECO:0007669"/>
    <property type="project" value="InterPro"/>
</dbReference>
<evidence type="ECO:0000313" key="2">
    <source>
        <dbReference type="Proteomes" id="UP000522333"/>
    </source>
</evidence>